<dbReference type="SUPFAM" id="SSF55729">
    <property type="entry name" value="Acyl-CoA N-acyltransferases (Nat)"/>
    <property type="match status" value="1"/>
</dbReference>
<dbReference type="EMBL" id="RIAS01000018">
    <property type="protein sequence ID" value="KAA8787106.1"/>
    <property type="molecule type" value="Genomic_DNA"/>
</dbReference>
<gene>
    <name evidence="2" type="ORF">EC604_25055</name>
</gene>
<evidence type="ECO:0000259" key="1">
    <source>
        <dbReference type="PROSITE" id="PS51186"/>
    </source>
</evidence>
<dbReference type="CDD" id="cd04301">
    <property type="entry name" value="NAT_SF"/>
    <property type="match status" value="1"/>
</dbReference>
<sequence length="155" mass="18620">MEYQIIDLRDHSNLLKEAIEYVVKRWGLHRRIFEECITSSMTTTSPLPRWYFMINGDEIIGSYSLMNNDFVSRQDLWPYLSNLYINEKERGKNLGSVMMAHARHEAYKLGFSKLYLCTDHIDYYERYGWLHLCNGYHSWNRESKIYVIDTDQKSK</sequence>
<accession>A0A5M9WZM9</accession>
<name>A0A5M9WZM9_PAEAM</name>
<reference evidence="2 3" key="1">
    <citation type="journal article" date="2019" name="J. Ind. Microbiol. Biotechnol.">
        <title>Paenibacillus amylolyticus 27C64 has a diverse set of carbohydrate-active enzymes and complete pectin deconstruction system.</title>
        <authorList>
            <person name="Keggi C."/>
            <person name="Doran-Peterson J."/>
        </authorList>
    </citation>
    <scope>NUCLEOTIDE SEQUENCE [LARGE SCALE GENOMIC DNA]</scope>
    <source>
        <strain evidence="2 3">27C64</strain>
    </source>
</reference>
<protein>
    <submittedName>
        <fullName evidence="2">GNAT family N-acetyltransferase</fullName>
    </submittedName>
</protein>
<evidence type="ECO:0000313" key="2">
    <source>
        <dbReference type="EMBL" id="KAA8787106.1"/>
    </source>
</evidence>
<dbReference type="Proteomes" id="UP000323664">
    <property type="component" value="Unassembled WGS sequence"/>
</dbReference>
<feature type="domain" description="N-acetyltransferase" evidence="1">
    <location>
        <begin position="6"/>
        <end position="155"/>
    </location>
</feature>
<dbReference type="Gene3D" id="3.40.630.30">
    <property type="match status" value="1"/>
</dbReference>
<dbReference type="PROSITE" id="PS51186">
    <property type="entry name" value="GNAT"/>
    <property type="match status" value="1"/>
</dbReference>
<dbReference type="InterPro" id="IPR016181">
    <property type="entry name" value="Acyl_CoA_acyltransferase"/>
</dbReference>
<evidence type="ECO:0000313" key="3">
    <source>
        <dbReference type="Proteomes" id="UP000323664"/>
    </source>
</evidence>
<dbReference type="OrthoDB" id="9789053at2"/>
<dbReference type="RefSeq" id="WP_123066778.1">
    <property type="nucleotide sequence ID" value="NZ_RIAS01000018.1"/>
</dbReference>
<organism evidence="2 3">
    <name type="scientific">Paenibacillus amylolyticus</name>
    <dbReference type="NCBI Taxonomy" id="1451"/>
    <lineage>
        <taxon>Bacteria</taxon>
        <taxon>Bacillati</taxon>
        <taxon>Bacillota</taxon>
        <taxon>Bacilli</taxon>
        <taxon>Bacillales</taxon>
        <taxon>Paenibacillaceae</taxon>
        <taxon>Paenibacillus</taxon>
    </lineage>
</organism>
<comment type="caution">
    <text evidence="2">The sequence shown here is derived from an EMBL/GenBank/DDBJ whole genome shotgun (WGS) entry which is preliminary data.</text>
</comment>
<dbReference type="AlphaFoldDB" id="A0A5M9WZM9"/>
<proteinExistence type="predicted"/>
<keyword evidence="2" id="KW-0808">Transferase</keyword>
<dbReference type="Pfam" id="PF00583">
    <property type="entry name" value="Acetyltransf_1"/>
    <property type="match status" value="1"/>
</dbReference>
<dbReference type="GO" id="GO:0016747">
    <property type="term" value="F:acyltransferase activity, transferring groups other than amino-acyl groups"/>
    <property type="evidence" value="ECO:0007669"/>
    <property type="project" value="InterPro"/>
</dbReference>
<dbReference type="InterPro" id="IPR000182">
    <property type="entry name" value="GNAT_dom"/>
</dbReference>